<sequence length="372" mass="42715">MKIHFLLALVVQTMLLGTCSKSSKGSMVQKNEADLLIDSLANTDLPKSDKISSIRNAGFSYYYNGDIDSAHTMFTYTYQQDSTDIENMYAVALVNSIHGNYNRSLELLNKIIHRDSLAKLSAYGSVALIYSFRGEEEKARNLVDTMLKSNHDKIRREAYSIASVLSIKKDSIAQAIDFMKLRIPVSKKLYTPSSPRLEHPYWDYHLIGNIYLTEHLPDSAARYFDEGLASVDPTDKPKTIDVIKDDYTYFKSMYLLQKGSYDDSYTNFKPDFESNKNGYGGIWARILIEKNLPDSALTILHTYSRNGYYKKFLEGKAYLKSGKFKKADTFFKEVLGFHQVGEWYWQHEYALICKEIRDVYSDSKIKRNGSQN</sequence>
<gene>
    <name evidence="1" type="ORF">D7Z94_20005</name>
</gene>
<dbReference type="EMBL" id="RBCJ01000004">
    <property type="protein sequence ID" value="RKN78500.1"/>
    <property type="molecule type" value="Genomic_DNA"/>
</dbReference>
<name>A0A3B0BZT7_9FLAO</name>
<comment type="caution">
    <text evidence="1">The sequence shown here is derived from an EMBL/GenBank/DDBJ whole genome shotgun (WGS) entry which is preliminary data.</text>
</comment>
<dbReference type="AlphaFoldDB" id="A0A3B0BZT7"/>
<dbReference type="Gene3D" id="1.25.40.10">
    <property type="entry name" value="Tetratricopeptide repeat domain"/>
    <property type="match status" value="1"/>
</dbReference>
<dbReference type="SUPFAM" id="SSF48452">
    <property type="entry name" value="TPR-like"/>
    <property type="match status" value="1"/>
</dbReference>
<evidence type="ECO:0000313" key="1">
    <source>
        <dbReference type="EMBL" id="RKN78500.1"/>
    </source>
</evidence>
<proteinExistence type="predicted"/>
<dbReference type="InterPro" id="IPR011990">
    <property type="entry name" value="TPR-like_helical_dom_sf"/>
</dbReference>
<dbReference type="RefSeq" id="WP_147415946.1">
    <property type="nucleotide sequence ID" value="NZ_RBCJ01000004.1"/>
</dbReference>
<organism evidence="1 2">
    <name type="scientific">Ulvibacterium marinum</name>
    <dbReference type="NCBI Taxonomy" id="2419782"/>
    <lineage>
        <taxon>Bacteria</taxon>
        <taxon>Pseudomonadati</taxon>
        <taxon>Bacteroidota</taxon>
        <taxon>Flavobacteriia</taxon>
        <taxon>Flavobacteriales</taxon>
        <taxon>Flavobacteriaceae</taxon>
        <taxon>Ulvibacterium</taxon>
    </lineage>
</organism>
<reference evidence="1 2" key="1">
    <citation type="submission" date="2018-10" db="EMBL/GenBank/DDBJ databases">
        <title>Ulvibacterium marinum gen. nov., sp. nov., a novel marine bacterium of the family Flavobacteriaceae, isolated from a culture of the green alga Ulva prolifera.</title>
        <authorList>
            <person name="Zhang Z."/>
        </authorList>
    </citation>
    <scope>NUCLEOTIDE SEQUENCE [LARGE SCALE GENOMIC DNA]</scope>
    <source>
        <strain evidence="1 2">CCMM003</strain>
    </source>
</reference>
<evidence type="ECO:0000313" key="2">
    <source>
        <dbReference type="Proteomes" id="UP000276603"/>
    </source>
</evidence>
<dbReference type="Proteomes" id="UP000276603">
    <property type="component" value="Unassembled WGS sequence"/>
</dbReference>
<protein>
    <submittedName>
        <fullName evidence="1">Uncharacterized protein</fullName>
    </submittedName>
</protein>
<accession>A0A3B0BZT7</accession>
<keyword evidence="2" id="KW-1185">Reference proteome</keyword>